<dbReference type="AlphaFoldDB" id="A0A135UJL7"/>
<evidence type="ECO:0000313" key="4">
    <source>
        <dbReference type="EMBL" id="KXH60547.1"/>
    </source>
</evidence>
<sequence length="422" mass="47243">MKPFKRLLQDSLQDDVFSSLVLLAKRRDGSDIVSECLGGPSPSWPNQAPIDKDTVFTLASCSKLPLTVAVLQLVEKRLLALDTDVSSMLPVLGRQKVLAGWRPDGSPILNERRNPITLRHLLTHSAGTSYYFQNKDLKRLRSLRGNLPATLEPTIEERYDDPLLFEPGEGWDYGCGPDWAGKLIEQLTGMSLERYLRLHVWAPLGASSFTFWPNAEGKGHKVATLTERNVTTGRLEAHPDVLTLNQGVDTECFGGHGAYCSAGDYMELIFSIFSNDRRVLQPDSVEMMFQANLSDQSRAALQADFDRRKLTIGDFYRGEVYNWGLGGMLIDGSRSEAECPRGPNTLVWGGGTNQFWVRFLPSPLSTLSAKRKIQFIDRTNGFCGLIMSHVLPPQDPQIEEIIGAFQRHVYKSNHDHGFRSFL</sequence>
<comment type="caution">
    <text evidence="4">The sequence shown here is derived from an EMBL/GenBank/DDBJ whole genome shotgun (WGS) entry which is preliminary data.</text>
</comment>
<evidence type="ECO:0000256" key="2">
    <source>
        <dbReference type="ARBA" id="ARBA00022801"/>
    </source>
</evidence>
<protein>
    <submittedName>
        <fullName evidence="4">Beta-lactamase</fullName>
    </submittedName>
</protein>
<dbReference type="Gene3D" id="3.40.710.10">
    <property type="entry name" value="DD-peptidase/beta-lactamase superfamily"/>
    <property type="match status" value="1"/>
</dbReference>
<dbReference type="InterPro" id="IPR012338">
    <property type="entry name" value="Beta-lactam/transpept-like"/>
</dbReference>
<dbReference type="PANTHER" id="PTHR43283">
    <property type="entry name" value="BETA-LACTAMASE-RELATED"/>
    <property type="match status" value="1"/>
</dbReference>
<name>A0A135UJL7_9PEZI</name>
<evidence type="ECO:0000259" key="3">
    <source>
        <dbReference type="Pfam" id="PF00144"/>
    </source>
</evidence>
<organism evidence="4 5">
    <name type="scientific">Colletotrichum nymphaeae SA-01</name>
    <dbReference type="NCBI Taxonomy" id="1460502"/>
    <lineage>
        <taxon>Eukaryota</taxon>
        <taxon>Fungi</taxon>
        <taxon>Dikarya</taxon>
        <taxon>Ascomycota</taxon>
        <taxon>Pezizomycotina</taxon>
        <taxon>Sordariomycetes</taxon>
        <taxon>Hypocreomycetidae</taxon>
        <taxon>Glomerellales</taxon>
        <taxon>Glomerellaceae</taxon>
        <taxon>Colletotrichum</taxon>
        <taxon>Colletotrichum acutatum species complex</taxon>
    </lineage>
</organism>
<reference evidence="4 5" key="1">
    <citation type="submission" date="2014-02" db="EMBL/GenBank/DDBJ databases">
        <title>The genome sequence of Colletotrichum nymphaeae SA-01.</title>
        <authorList>
            <person name="Baroncelli R."/>
            <person name="Thon M.R."/>
        </authorList>
    </citation>
    <scope>NUCLEOTIDE SEQUENCE [LARGE SCALE GENOMIC DNA]</scope>
    <source>
        <strain evidence="4 5">SA-01</strain>
    </source>
</reference>
<dbReference type="Proteomes" id="UP000070054">
    <property type="component" value="Unassembled WGS sequence"/>
</dbReference>
<keyword evidence="5" id="KW-1185">Reference proteome</keyword>
<evidence type="ECO:0000256" key="1">
    <source>
        <dbReference type="ARBA" id="ARBA00009009"/>
    </source>
</evidence>
<dbReference type="InterPro" id="IPR001466">
    <property type="entry name" value="Beta-lactam-related"/>
</dbReference>
<dbReference type="Pfam" id="PF00144">
    <property type="entry name" value="Beta-lactamase"/>
    <property type="match status" value="1"/>
</dbReference>
<dbReference type="InterPro" id="IPR050789">
    <property type="entry name" value="Diverse_Enzym_Activities"/>
</dbReference>
<gene>
    <name evidence="4" type="ORF">CNYM01_00024</name>
</gene>
<proteinExistence type="inferred from homology"/>
<dbReference type="GO" id="GO:0016787">
    <property type="term" value="F:hydrolase activity"/>
    <property type="evidence" value="ECO:0007669"/>
    <property type="project" value="UniProtKB-KW"/>
</dbReference>
<dbReference type="SUPFAM" id="SSF56601">
    <property type="entry name" value="beta-lactamase/transpeptidase-like"/>
    <property type="match status" value="1"/>
</dbReference>
<dbReference type="EMBL" id="JEMN01000491">
    <property type="protein sequence ID" value="KXH60547.1"/>
    <property type="molecule type" value="Genomic_DNA"/>
</dbReference>
<dbReference type="PANTHER" id="PTHR43283:SF17">
    <property type="entry name" value="(LOVD), PUTATIVE (AFU_ORTHOLOGUE AFUA_5G00920)-RELATED"/>
    <property type="match status" value="1"/>
</dbReference>
<evidence type="ECO:0000313" key="5">
    <source>
        <dbReference type="Proteomes" id="UP000070054"/>
    </source>
</evidence>
<feature type="domain" description="Beta-lactamase-related" evidence="3">
    <location>
        <begin position="46"/>
        <end position="357"/>
    </location>
</feature>
<keyword evidence="2" id="KW-0378">Hydrolase</keyword>
<dbReference type="OrthoDB" id="428260at2759"/>
<comment type="similarity">
    <text evidence="1">Belongs to the class-A beta-lactamase family.</text>
</comment>
<accession>A0A135UJL7</accession>